<gene>
    <name evidence="4" type="primary">dnaJ_2</name>
    <name evidence="4" type="ORF">CLMAG_46110</name>
</gene>
<keyword evidence="5" id="KW-1185">Reference proteome</keyword>
<dbReference type="STRING" id="1121326.CLMAG_46110"/>
<dbReference type="RefSeq" id="WP_066627552.1">
    <property type="nucleotide sequence ID" value="NZ_FQXL01000006.1"/>
</dbReference>
<dbReference type="Gene3D" id="1.10.287.110">
    <property type="entry name" value="DnaJ domain"/>
    <property type="match status" value="1"/>
</dbReference>
<dbReference type="InterPro" id="IPR019734">
    <property type="entry name" value="TPR_rpt"/>
</dbReference>
<accession>A0A162RMB8</accession>
<protein>
    <submittedName>
        <fullName evidence="4">Chaperone protein DnaJ</fullName>
    </submittedName>
</protein>
<dbReference type="Pfam" id="PF00226">
    <property type="entry name" value="DnaJ"/>
    <property type="match status" value="1"/>
</dbReference>
<dbReference type="PRINTS" id="PR00625">
    <property type="entry name" value="JDOMAIN"/>
</dbReference>
<dbReference type="InterPro" id="IPR011990">
    <property type="entry name" value="TPR-like_helical_dom_sf"/>
</dbReference>
<name>A0A162RMB8_9CLOT</name>
<feature type="repeat" description="TPR" evidence="2">
    <location>
        <begin position="113"/>
        <end position="146"/>
    </location>
</feature>
<dbReference type="AlphaFoldDB" id="A0A162RMB8"/>
<dbReference type="SMART" id="SM00271">
    <property type="entry name" value="DnaJ"/>
    <property type="match status" value="1"/>
</dbReference>
<organism evidence="4 5">
    <name type="scientific">Clostridium magnum DSM 2767</name>
    <dbReference type="NCBI Taxonomy" id="1121326"/>
    <lineage>
        <taxon>Bacteria</taxon>
        <taxon>Bacillati</taxon>
        <taxon>Bacillota</taxon>
        <taxon>Clostridia</taxon>
        <taxon>Eubacteriales</taxon>
        <taxon>Clostridiaceae</taxon>
        <taxon>Clostridium</taxon>
    </lineage>
</organism>
<evidence type="ECO:0000256" key="2">
    <source>
        <dbReference type="PROSITE-ProRule" id="PRU00339"/>
    </source>
</evidence>
<evidence type="ECO:0000313" key="5">
    <source>
        <dbReference type="Proteomes" id="UP000076603"/>
    </source>
</evidence>
<dbReference type="CDD" id="cd06257">
    <property type="entry name" value="DnaJ"/>
    <property type="match status" value="1"/>
</dbReference>
<keyword evidence="2" id="KW-0802">TPR repeat</keyword>
<dbReference type="PROSITE" id="PS50005">
    <property type="entry name" value="TPR"/>
    <property type="match status" value="1"/>
</dbReference>
<dbReference type="Proteomes" id="UP000076603">
    <property type="component" value="Unassembled WGS sequence"/>
</dbReference>
<dbReference type="InterPro" id="IPR036869">
    <property type="entry name" value="J_dom_sf"/>
</dbReference>
<keyword evidence="1" id="KW-0235">DNA replication</keyword>
<dbReference type="OrthoDB" id="9779889at2"/>
<dbReference type="PROSITE" id="PS50076">
    <property type="entry name" value="DNAJ_2"/>
    <property type="match status" value="1"/>
</dbReference>
<comment type="caution">
    <text evidence="4">The sequence shown here is derived from an EMBL/GenBank/DDBJ whole genome shotgun (WGS) entry which is preliminary data.</text>
</comment>
<proteinExistence type="predicted"/>
<dbReference type="EMBL" id="LWAE01000006">
    <property type="protein sequence ID" value="KZL90119.1"/>
    <property type="molecule type" value="Genomic_DNA"/>
</dbReference>
<sequence length="202" mass="23658">MKNPYEVLGISKDASKDEIKKAYRELAKKYHPDQYGNNPLKDLAEVKMRDINEAYQYLMSNTPESSYQRSGNSYGNSTNSTSSDMYRSIEMDLMNGNFSYAEEKLNRITVRDAEWNYLMGLLNMRKGWYNEAYNNLNMACRLDPQNMKYRNEFSRLNNMNNSYREPYRNSKRKDFSMCDICTTLYCLDCCCECGGGDFIDCC</sequence>
<dbReference type="InterPro" id="IPR050817">
    <property type="entry name" value="DjlA_DnaK_co-chaperone"/>
</dbReference>
<dbReference type="GO" id="GO:0006260">
    <property type="term" value="P:DNA replication"/>
    <property type="evidence" value="ECO:0007669"/>
    <property type="project" value="UniProtKB-KW"/>
</dbReference>
<reference evidence="4 5" key="1">
    <citation type="submission" date="2016-04" db="EMBL/GenBank/DDBJ databases">
        <title>Genome sequence of Clostridium magnum DSM 2767.</title>
        <authorList>
            <person name="Poehlein A."/>
            <person name="Uhlig R."/>
            <person name="Fischer R."/>
            <person name="Bahl H."/>
            <person name="Daniel R."/>
        </authorList>
    </citation>
    <scope>NUCLEOTIDE SEQUENCE [LARGE SCALE GENOMIC DNA]</scope>
    <source>
        <strain evidence="4 5">DSM 2767</strain>
    </source>
</reference>
<evidence type="ECO:0000259" key="3">
    <source>
        <dbReference type="PROSITE" id="PS50076"/>
    </source>
</evidence>
<evidence type="ECO:0000256" key="1">
    <source>
        <dbReference type="ARBA" id="ARBA00022705"/>
    </source>
</evidence>
<feature type="domain" description="J" evidence="3">
    <location>
        <begin position="3"/>
        <end position="71"/>
    </location>
</feature>
<dbReference type="SUPFAM" id="SSF46565">
    <property type="entry name" value="Chaperone J-domain"/>
    <property type="match status" value="1"/>
</dbReference>
<dbReference type="InterPro" id="IPR001623">
    <property type="entry name" value="DnaJ_domain"/>
</dbReference>
<evidence type="ECO:0000313" key="4">
    <source>
        <dbReference type="EMBL" id="KZL90119.1"/>
    </source>
</evidence>
<dbReference type="SUPFAM" id="SSF48452">
    <property type="entry name" value="TPR-like"/>
    <property type="match status" value="1"/>
</dbReference>
<dbReference type="PATRIC" id="fig|1121326.3.peg.4670"/>
<dbReference type="PANTHER" id="PTHR24074">
    <property type="entry name" value="CO-CHAPERONE PROTEIN DJLA"/>
    <property type="match status" value="1"/>
</dbReference>